<name>A0A7X0AX71_9PROT</name>
<reference evidence="2 3" key="1">
    <citation type="submission" date="2020-08" db="EMBL/GenBank/DDBJ databases">
        <title>Genomic Encyclopedia of Type Strains, Phase IV (KMG-IV): sequencing the most valuable type-strain genomes for metagenomic binning, comparative biology and taxonomic classification.</title>
        <authorList>
            <person name="Goeker M."/>
        </authorList>
    </citation>
    <scope>NUCLEOTIDE SEQUENCE [LARGE SCALE GENOMIC DNA]</scope>
    <source>
        <strain evidence="2 3">DSM 22198</strain>
    </source>
</reference>
<evidence type="ECO:0000313" key="2">
    <source>
        <dbReference type="EMBL" id="MBB6251387.1"/>
    </source>
</evidence>
<dbReference type="SUPFAM" id="SSF52777">
    <property type="entry name" value="CoA-dependent acyltransferases"/>
    <property type="match status" value="2"/>
</dbReference>
<dbReference type="RefSeq" id="WP_246463035.1">
    <property type="nucleotide sequence ID" value="NZ_JACIIZ010000005.1"/>
</dbReference>
<dbReference type="PANTHER" id="PTHR45527">
    <property type="entry name" value="NONRIBOSOMAL PEPTIDE SYNTHETASE"/>
    <property type="match status" value="1"/>
</dbReference>
<keyword evidence="3" id="KW-1185">Reference proteome</keyword>
<sequence length="468" mass="52226">MDDARPFLQPLSAAQLGIWLALEIAEDTANYNIAEYIEIHGPIDSGLFERALDQVISESQTLHLRFETGDGGLAQFIGPIPHRSLVKIDFSAAPDPRAAAESWMRSELSRPIELKRDPAFCYALLCLESDHYLWYQRYHHIIQDGYGAALIAQRLAGVYSALAEERRPEDSPFGSLGALLSADASYRVSDDFRRDQAYWTARFADRPEPVTLVEGPPAAACGIVRRTLHPPDSVLDELRSVARSAGATWPQVIIAAMAAYTHLFTASDNIILGLPVLARIGGAARRVPAMMSNVLPLRLHVRPDMTFRDLVKQAAGEARHVLRHQRYRSEALRRDLQWAGTQRRLYGPSVNIMAFDYELRFAGHPTTTHNLENGPIEDLSLFVYQRSETAGLRFEFKANAALYTDQDLTDHCARFLQVLSAMVSSPEAPVGRLDLLSPEERRQLLIDWNDTAHPVPPATVPALFEAQV</sequence>
<organism evidence="2 3">
    <name type="scientific">Nitrospirillum iridis</name>
    <dbReference type="NCBI Taxonomy" id="765888"/>
    <lineage>
        <taxon>Bacteria</taxon>
        <taxon>Pseudomonadati</taxon>
        <taxon>Pseudomonadota</taxon>
        <taxon>Alphaproteobacteria</taxon>
        <taxon>Rhodospirillales</taxon>
        <taxon>Azospirillaceae</taxon>
        <taxon>Nitrospirillum</taxon>
    </lineage>
</organism>
<accession>A0A7X0AX71</accession>
<proteinExistence type="predicted"/>
<dbReference type="EMBL" id="JACIIZ010000005">
    <property type="protein sequence ID" value="MBB6251387.1"/>
    <property type="molecule type" value="Genomic_DNA"/>
</dbReference>
<comment type="caution">
    <text evidence="2">The sequence shown here is derived from an EMBL/GenBank/DDBJ whole genome shotgun (WGS) entry which is preliminary data.</text>
</comment>
<dbReference type="Gene3D" id="3.30.559.10">
    <property type="entry name" value="Chloramphenicol acetyltransferase-like domain"/>
    <property type="match status" value="1"/>
</dbReference>
<dbReference type="Proteomes" id="UP000539175">
    <property type="component" value="Unassembled WGS sequence"/>
</dbReference>
<dbReference type="GO" id="GO:0043041">
    <property type="term" value="P:amino acid activation for nonribosomal peptide biosynthetic process"/>
    <property type="evidence" value="ECO:0007669"/>
    <property type="project" value="TreeGrafter"/>
</dbReference>
<feature type="non-terminal residue" evidence="2">
    <location>
        <position position="468"/>
    </location>
</feature>
<dbReference type="Pfam" id="PF00668">
    <property type="entry name" value="Condensation"/>
    <property type="match status" value="1"/>
</dbReference>
<dbReference type="GO" id="GO:0031177">
    <property type="term" value="F:phosphopantetheine binding"/>
    <property type="evidence" value="ECO:0007669"/>
    <property type="project" value="TreeGrafter"/>
</dbReference>
<dbReference type="GO" id="GO:0003824">
    <property type="term" value="F:catalytic activity"/>
    <property type="evidence" value="ECO:0007669"/>
    <property type="project" value="InterPro"/>
</dbReference>
<dbReference type="GO" id="GO:0005829">
    <property type="term" value="C:cytosol"/>
    <property type="evidence" value="ECO:0007669"/>
    <property type="project" value="TreeGrafter"/>
</dbReference>
<dbReference type="InterPro" id="IPR001242">
    <property type="entry name" value="Condensation_dom"/>
</dbReference>
<dbReference type="Gene3D" id="3.30.559.30">
    <property type="entry name" value="Nonribosomal peptide synthetase, condensation domain"/>
    <property type="match status" value="1"/>
</dbReference>
<evidence type="ECO:0000313" key="3">
    <source>
        <dbReference type="Proteomes" id="UP000539175"/>
    </source>
</evidence>
<dbReference type="PANTHER" id="PTHR45527:SF14">
    <property type="entry name" value="PLIPASTATIN SYNTHASE SUBUNIT B"/>
    <property type="match status" value="1"/>
</dbReference>
<dbReference type="GO" id="GO:0044550">
    <property type="term" value="P:secondary metabolite biosynthetic process"/>
    <property type="evidence" value="ECO:0007669"/>
    <property type="project" value="TreeGrafter"/>
</dbReference>
<evidence type="ECO:0000259" key="1">
    <source>
        <dbReference type="Pfam" id="PF00668"/>
    </source>
</evidence>
<feature type="domain" description="Condensation" evidence="1">
    <location>
        <begin position="9"/>
        <end position="445"/>
    </location>
</feature>
<gene>
    <name evidence="2" type="ORF">FHS74_001938</name>
</gene>
<dbReference type="AlphaFoldDB" id="A0A7X0AX71"/>
<dbReference type="InterPro" id="IPR023213">
    <property type="entry name" value="CAT-like_dom_sf"/>
</dbReference>
<protein>
    <recommendedName>
        <fullName evidence="1">Condensation domain-containing protein</fullName>
    </recommendedName>
</protein>